<protein>
    <submittedName>
        <fullName evidence="1">Uncharacterized protein</fullName>
    </submittedName>
</protein>
<reference evidence="1" key="1">
    <citation type="submission" date="2023-03" db="EMBL/GenBank/DDBJ databases">
        <title>Massive genome expansion in bonnet fungi (Mycena s.s.) driven by repeated elements and novel gene families across ecological guilds.</title>
        <authorList>
            <consortium name="Lawrence Berkeley National Laboratory"/>
            <person name="Harder C.B."/>
            <person name="Miyauchi S."/>
            <person name="Viragh M."/>
            <person name="Kuo A."/>
            <person name="Thoen E."/>
            <person name="Andreopoulos B."/>
            <person name="Lu D."/>
            <person name="Skrede I."/>
            <person name="Drula E."/>
            <person name="Henrissat B."/>
            <person name="Morin E."/>
            <person name="Kohler A."/>
            <person name="Barry K."/>
            <person name="LaButti K."/>
            <person name="Morin E."/>
            <person name="Salamov A."/>
            <person name="Lipzen A."/>
            <person name="Mereny Z."/>
            <person name="Hegedus B."/>
            <person name="Baldrian P."/>
            <person name="Stursova M."/>
            <person name="Weitz H."/>
            <person name="Taylor A."/>
            <person name="Grigoriev I.V."/>
            <person name="Nagy L.G."/>
            <person name="Martin F."/>
            <person name="Kauserud H."/>
        </authorList>
    </citation>
    <scope>NUCLEOTIDE SEQUENCE</scope>
    <source>
        <strain evidence="1">CBHHK182m</strain>
    </source>
</reference>
<evidence type="ECO:0000313" key="1">
    <source>
        <dbReference type="EMBL" id="KAJ7712759.1"/>
    </source>
</evidence>
<organism evidence="1 2">
    <name type="scientific">Mycena metata</name>
    <dbReference type="NCBI Taxonomy" id="1033252"/>
    <lineage>
        <taxon>Eukaryota</taxon>
        <taxon>Fungi</taxon>
        <taxon>Dikarya</taxon>
        <taxon>Basidiomycota</taxon>
        <taxon>Agaricomycotina</taxon>
        <taxon>Agaricomycetes</taxon>
        <taxon>Agaricomycetidae</taxon>
        <taxon>Agaricales</taxon>
        <taxon>Marasmiineae</taxon>
        <taxon>Mycenaceae</taxon>
        <taxon>Mycena</taxon>
    </lineage>
</organism>
<gene>
    <name evidence="1" type="ORF">B0H16DRAFT_553455</name>
</gene>
<comment type="caution">
    <text evidence="1">The sequence shown here is derived from an EMBL/GenBank/DDBJ whole genome shotgun (WGS) entry which is preliminary data.</text>
</comment>
<dbReference type="Proteomes" id="UP001215598">
    <property type="component" value="Unassembled WGS sequence"/>
</dbReference>
<accession>A0AAD7MDW6</accession>
<proteinExistence type="predicted"/>
<sequence length="216" mass="23384">MNSVSARLRAPALFRTSAQDSRGTVTSGSRCLWSSFPAVFNHSPLTFPHAADSGRDVAQQRRAAGGPAFLELIHPSSALSALLSIPLPFIYCRLDLAASESLLLNLNSSFLPLYQRLDAASIISGSIPSGTTDPLRLSAASSRRSQVAPEHYFLLQRSLLELPSRPVPSSAGLLLRRSALLRALLPPVLMFLGRYFRAQRTWLGPQSAKPHRLSAG</sequence>
<keyword evidence="2" id="KW-1185">Reference proteome</keyword>
<name>A0AAD7MDW6_9AGAR</name>
<dbReference type="AlphaFoldDB" id="A0AAD7MDW6"/>
<evidence type="ECO:0000313" key="2">
    <source>
        <dbReference type="Proteomes" id="UP001215598"/>
    </source>
</evidence>
<dbReference type="EMBL" id="JARKIB010000358">
    <property type="protein sequence ID" value="KAJ7712759.1"/>
    <property type="molecule type" value="Genomic_DNA"/>
</dbReference>